<keyword evidence="13" id="KW-0175">Coiled coil</keyword>
<evidence type="ECO:0000256" key="9">
    <source>
        <dbReference type="ARBA" id="ARBA00076414"/>
    </source>
</evidence>
<dbReference type="PANTHER" id="PTHR21237:SF23">
    <property type="entry name" value="GRPE PROTEIN HOMOLOG, MITOCHONDRIAL"/>
    <property type="match status" value="1"/>
</dbReference>
<evidence type="ECO:0000256" key="2">
    <source>
        <dbReference type="ARBA" id="ARBA00009054"/>
    </source>
</evidence>
<evidence type="ECO:0000256" key="8">
    <source>
        <dbReference type="ARBA" id="ARBA00072274"/>
    </source>
</evidence>
<evidence type="ECO:0000256" key="12">
    <source>
        <dbReference type="RuleBase" id="RU004478"/>
    </source>
</evidence>
<dbReference type="FunFam" id="2.30.22.10:FF:000001">
    <property type="entry name" value="Protein GrpE"/>
    <property type="match status" value="1"/>
</dbReference>
<dbReference type="AlphaFoldDB" id="A0A895XJP1"/>
<dbReference type="InterPro" id="IPR009012">
    <property type="entry name" value="GrpE_head"/>
</dbReference>
<evidence type="ECO:0000256" key="5">
    <source>
        <dbReference type="ARBA" id="ARBA00023016"/>
    </source>
</evidence>
<evidence type="ECO:0000256" key="10">
    <source>
        <dbReference type="HAMAP-Rule" id="MF_01151"/>
    </source>
</evidence>
<gene>
    <name evidence="10 15" type="primary">grpE</name>
    <name evidence="15" type="ORF">JQS30_01025</name>
</gene>
<evidence type="ECO:0000256" key="11">
    <source>
        <dbReference type="RuleBase" id="RU000639"/>
    </source>
</evidence>
<feature type="region of interest" description="Disordered" evidence="14">
    <location>
        <begin position="1"/>
        <end position="106"/>
    </location>
</feature>
<dbReference type="KEGG" id="nav:JQS30_01025"/>
<evidence type="ECO:0000256" key="14">
    <source>
        <dbReference type="SAM" id="MobiDB-lite"/>
    </source>
</evidence>
<dbReference type="GO" id="GO:0000774">
    <property type="term" value="F:adenyl-nucleotide exchange factor activity"/>
    <property type="evidence" value="ECO:0007669"/>
    <property type="project" value="InterPro"/>
</dbReference>
<dbReference type="PROSITE" id="PS01071">
    <property type="entry name" value="GRPE"/>
    <property type="match status" value="1"/>
</dbReference>
<comment type="subcellular location">
    <subcellularLocation>
        <location evidence="1 10">Cytoplasm</location>
    </subcellularLocation>
</comment>
<evidence type="ECO:0000256" key="6">
    <source>
        <dbReference type="ARBA" id="ARBA00023186"/>
    </source>
</evidence>
<dbReference type="Gene3D" id="2.30.22.10">
    <property type="entry name" value="Head domain of nucleotide exchange factor GrpE"/>
    <property type="match status" value="1"/>
</dbReference>
<dbReference type="HAMAP" id="MF_01151">
    <property type="entry name" value="GrpE"/>
    <property type="match status" value="1"/>
</dbReference>
<dbReference type="GO" id="GO:0051082">
    <property type="term" value="F:unfolded protein binding"/>
    <property type="evidence" value="ECO:0007669"/>
    <property type="project" value="TreeGrafter"/>
</dbReference>
<dbReference type="GO" id="GO:0005737">
    <property type="term" value="C:cytoplasm"/>
    <property type="evidence" value="ECO:0007669"/>
    <property type="project" value="UniProtKB-SubCell"/>
</dbReference>
<reference evidence="15" key="1">
    <citation type="submission" date="2021-02" db="EMBL/GenBank/DDBJ databases">
        <title>Natronoglycomyces albus gen. nov., sp. nov, a haloalkaliphilic actinobacterium from a soda solonchak soil.</title>
        <authorList>
            <person name="Sorokin D.Y."/>
            <person name="Khijniak T.V."/>
            <person name="Zakharycheva A.P."/>
            <person name="Boueva O.V."/>
            <person name="Ariskina E.V."/>
            <person name="Hahnke R.L."/>
            <person name="Bunk B."/>
            <person name="Sproer C."/>
            <person name="Schumann P."/>
            <person name="Evtushenko L.I."/>
            <person name="Kublanov I.V."/>
        </authorList>
    </citation>
    <scope>NUCLEOTIDE SEQUENCE</scope>
    <source>
        <strain evidence="15">DSM 106290</strain>
    </source>
</reference>
<evidence type="ECO:0000256" key="3">
    <source>
        <dbReference type="ARBA" id="ARBA00011738"/>
    </source>
</evidence>
<dbReference type="Proteomes" id="UP000662939">
    <property type="component" value="Chromosome"/>
</dbReference>
<evidence type="ECO:0000313" key="16">
    <source>
        <dbReference type="Proteomes" id="UP000662939"/>
    </source>
</evidence>
<proteinExistence type="inferred from homology"/>
<dbReference type="GO" id="GO:0042803">
    <property type="term" value="F:protein homodimerization activity"/>
    <property type="evidence" value="ECO:0007669"/>
    <property type="project" value="InterPro"/>
</dbReference>
<keyword evidence="4 10" id="KW-0963">Cytoplasm</keyword>
<dbReference type="SUPFAM" id="SSF58014">
    <property type="entry name" value="Coiled-coil domain of nucleotide exchange factor GrpE"/>
    <property type="match status" value="1"/>
</dbReference>
<comment type="similarity">
    <text evidence="2 10 12">Belongs to the GrpE family.</text>
</comment>
<keyword evidence="5 10" id="KW-0346">Stress response</keyword>
<dbReference type="PANTHER" id="PTHR21237">
    <property type="entry name" value="GRPE PROTEIN"/>
    <property type="match status" value="1"/>
</dbReference>
<accession>A0A895XJP1</accession>
<evidence type="ECO:0000256" key="1">
    <source>
        <dbReference type="ARBA" id="ARBA00004496"/>
    </source>
</evidence>
<dbReference type="Pfam" id="PF01025">
    <property type="entry name" value="GrpE"/>
    <property type="match status" value="1"/>
</dbReference>
<dbReference type="Gene3D" id="3.90.20.20">
    <property type="match status" value="1"/>
</dbReference>
<feature type="coiled-coil region" evidence="13">
    <location>
        <begin position="128"/>
        <end position="162"/>
    </location>
</feature>
<evidence type="ECO:0000256" key="13">
    <source>
        <dbReference type="SAM" id="Coils"/>
    </source>
</evidence>
<feature type="region of interest" description="Disordered" evidence="14">
    <location>
        <begin position="263"/>
        <end position="303"/>
    </location>
</feature>
<comment type="subunit">
    <text evidence="3 10">Homodimer.</text>
</comment>
<dbReference type="CDD" id="cd00446">
    <property type="entry name" value="GrpE"/>
    <property type="match status" value="1"/>
</dbReference>
<dbReference type="GO" id="GO:0006457">
    <property type="term" value="P:protein folding"/>
    <property type="evidence" value="ECO:0007669"/>
    <property type="project" value="InterPro"/>
</dbReference>
<sequence length="303" mass="31877">MSSTENGSSEPNGRQEAKAADDAATEARKHGGDSDGTTSPDHESADAAPAASTDSAADGGEETDSSPATDSSADDDTADEGSPEDSSEASTTDAEESEDEKSADDSELTVDDILGAATNNGQALDDTLAVLQTTVEERTRDLQRLSAEFQNYRKRVERDKARAAQSQTVAILSGLLPVLDDLDRAREHGDLTGPFGSVAEQLLAALSKHGLEAFGEKGDEFDPNLHEAVAHMHSGDVDGPTCIDVMRRGYRIGDKLVRAAMVAVAEPPEGGQDETSGDGQRHDDEATEDSSSDSTNQNQKNEQ</sequence>
<name>A0A895XJP1_9ACTN</name>
<keyword evidence="16" id="KW-1185">Reference proteome</keyword>
<feature type="compositionally biased region" description="Acidic residues" evidence="14">
    <location>
        <begin position="72"/>
        <end position="106"/>
    </location>
</feature>
<feature type="compositionally biased region" description="Polar residues" evidence="14">
    <location>
        <begin position="1"/>
        <end position="12"/>
    </location>
</feature>
<protein>
    <recommendedName>
        <fullName evidence="8 10">Protein GrpE</fullName>
    </recommendedName>
    <alternativeName>
        <fullName evidence="9 10">HSP-70 cofactor</fullName>
    </alternativeName>
</protein>
<keyword evidence="6 10" id="KW-0143">Chaperone</keyword>
<feature type="compositionally biased region" description="Low complexity" evidence="14">
    <location>
        <begin position="46"/>
        <end position="58"/>
    </location>
</feature>
<organism evidence="15 16">
    <name type="scientific">Natronoglycomyces albus</name>
    <dbReference type="NCBI Taxonomy" id="2811108"/>
    <lineage>
        <taxon>Bacteria</taxon>
        <taxon>Bacillati</taxon>
        <taxon>Actinomycetota</taxon>
        <taxon>Actinomycetes</taxon>
        <taxon>Glycomycetales</taxon>
        <taxon>Glycomycetaceae</taxon>
        <taxon>Natronoglycomyces</taxon>
    </lineage>
</organism>
<dbReference type="InterPro" id="IPR000740">
    <property type="entry name" value="GrpE"/>
</dbReference>
<evidence type="ECO:0000256" key="7">
    <source>
        <dbReference type="ARBA" id="ARBA00053401"/>
    </source>
</evidence>
<dbReference type="SUPFAM" id="SSF51064">
    <property type="entry name" value="Head domain of nucleotide exchange factor GrpE"/>
    <property type="match status" value="1"/>
</dbReference>
<dbReference type="RefSeq" id="WP_213171563.1">
    <property type="nucleotide sequence ID" value="NZ_CP070496.1"/>
</dbReference>
<feature type="compositionally biased region" description="Basic and acidic residues" evidence="14">
    <location>
        <begin position="13"/>
        <end position="33"/>
    </location>
</feature>
<dbReference type="PRINTS" id="PR00773">
    <property type="entry name" value="GRPEPROTEIN"/>
</dbReference>
<dbReference type="EMBL" id="CP070496">
    <property type="protein sequence ID" value="QSB05554.1"/>
    <property type="molecule type" value="Genomic_DNA"/>
</dbReference>
<comment type="function">
    <text evidence="7 10 11">Participates actively in the response to hyperosmotic and heat shock by preventing the aggregation of stress-denatured proteins, in association with DnaK and GrpE. It is the nucleotide exchange factor for DnaK and may function as a thermosensor. Unfolded proteins bind initially to DnaJ; upon interaction with the DnaJ-bound protein, DnaK hydrolyzes its bound ATP, resulting in the formation of a stable complex. GrpE releases ADP from DnaK; ATP binding to DnaK triggers the release of the substrate protein, thus completing the reaction cycle. Several rounds of ATP-dependent interactions between DnaJ, DnaK and GrpE are required for fully efficient folding.</text>
</comment>
<dbReference type="InterPro" id="IPR013805">
    <property type="entry name" value="GrpE_CC"/>
</dbReference>
<evidence type="ECO:0000256" key="4">
    <source>
        <dbReference type="ARBA" id="ARBA00022490"/>
    </source>
</evidence>
<evidence type="ECO:0000313" key="15">
    <source>
        <dbReference type="EMBL" id="QSB05554.1"/>
    </source>
</evidence>
<dbReference type="GO" id="GO:0051087">
    <property type="term" value="F:protein-folding chaperone binding"/>
    <property type="evidence" value="ECO:0007669"/>
    <property type="project" value="InterPro"/>
</dbReference>